<dbReference type="PANTHER" id="PTHR30042">
    <property type="entry name" value="POTASSIUM-TRANSPORTING ATPASE C CHAIN"/>
    <property type="match status" value="1"/>
</dbReference>
<dbReference type="EMBL" id="JBHSHE010000042">
    <property type="protein sequence ID" value="MFC4716518.1"/>
    <property type="molecule type" value="Genomic_DNA"/>
</dbReference>
<evidence type="ECO:0000256" key="9">
    <source>
        <dbReference type="ARBA" id="ARBA00023065"/>
    </source>
</evidence>
<dbReference type="NCBIfam" id="TIGR00681">
    <property type="entry name" value="kdpC"/>
    <property type="match status" value="1"/>
</dbReference>
<dbReference type="PANTHER" id="PTHR30042:SF2">
    <property type="entry name" value="POTASSIUM-TRANSPORTING ATPASE KDPC SUBUNIT"/>
    <property type="match status" value="1"/>
</dbReference>
<gene>
    <name evidence="11 13" type="primary">kdpC</name>
    <name evidence="13" type="ORF">ACFO7V_10250</name>
</gene>
<name>A0ABV9MPB6_9MICC</name>
<keyword evidence="1 11" id="KW-0813">Transport</keyword>
<dbReference type="Pfam" id="PF02669">
    <property type="entry name" value="KdpC"/>
    <property type="match status" value="1"/>
</dbReference>
<evidence type="ECO:0000313" key="14">
    <source>
        <dbReference type="Proteomes" id="UP001595884"/>
    </source>
</evidence>
<evidence type="ECO:0000256" key="7">
    <source>
        <dbReference type="ARBA" id="ARBA00022958"/>
    </source>
</evidence>
<evidence type="ECO:0000256" key="12">
    <source>
        <dbReference type="SAM" id="MobiDB-lite"/>
    </source>
</evidence>
<keyword evidence="8 11" id="KW-1133">Transmembrane helix</keyword>
<dbReference type="InterPro" id="IPR003820">
    <property type="entry name" value="KdpC"/>
</dbReference>
<evidence type="ECO:0000256" key="2">
    <source>
        <dbReference type="ARBA" id="ARBA00022475"/>
    </source>
</evidence>
<evidence type="ECO:0000313" key="13">
    <source>
        <dbReference type="EMBL" id="MFC4716518.1"/>
    </source>
</evidence>
<reference evidence="14" key="1">
    <citation type="journal article" date="2019" name="Int. J. Syst. Evol. Microbiol.">
        <title>The Global Catalogue of Microorganisms (GCM) 10K type strain sequencing project: providing services to taxonomists for standard genome sequencing and annotation.</title>
        <authorList>
            <consortium name="The Broad Institute Genomics Platform"/>
            <consortium name="The Broad Institute Genome Sequencing Center for Infectious Disease"/>
            <person name="Wu L."/>
            <person name="Ma J."/>
        </authorList>
    </citation>
    <scope>NUCLEOTIDE SEQUENCE [LARGE SCALE GENOMIC DNA]</scope>
    <source>
        <strain evidence="14">CGMCC 1.12849</strain>
    </source>
</reference>
<keyword evidence="4 11" id="KW-0812">Transmembrane</keyword>
<evidence type="ECO:0000256" key="5">
    <source>
        <dbReference type="ARBA" id="ARBA00022741"/>
    </source>
</evidence>
<proteinExistence type="inferred from homology"/>
<comment type="subunit">
    <text evidence="11">The system is composed of three essential subunits: KdpA, KdpB and KdpC.</text>
</comment>
<feature type="region of interest" description="Disordered" evidence="12">
    <location>
        <begin position="71"/>
        <end position="103"/>
    </location>
</feature>
<keyword evidence="10 11" id="KW-0472">Membrane</keyword>
<keyword evidence="5 11" id="KW-0547">Nucleotide-binding</keyword>
<evidence type="ECO:0000256" key="8">
    <source>
        <dbReference type="ARBA" id="ARBA00022989"/>
    </source>
</evidence>
<evidence type="ECO:0000256" key="3">
    <source>
        <dbReference type="ARBA" id="ARBA00022538"/>
    </source>
</evidence>
<keyword evidence="14" id="KW-1185">Reference proteome</keyword>
<comment type="caution">
    <text evidence="13">The sequence shown here is derived from an EMBL/GenBank/DDBJ whole genome shotgun (WGS) entry which is preliminary data.</text>
</comment>
<comment type="subcellular location">
    <subcellularLocation>
        <location evidence="11">Cell membrane</location>
        <topology evidence="11">Single-pass membrane protein</topology>
    </subcellularLocation>
</comment>
<sequence length="200" mass="21080">MKLSTSILRQLWTAARATALLVAVLGIAYPLLVTATGQVLFPAQANGSLLKHDGQTVGSALIGQAYLKSDGSPDPRHFQPRPSAGNFDALASGGSNAGPNDPELTKHIAERRAQVAAFNHVLEAHVPPDAVTASFSGLDPDISRDYAQLQLNRVAAARALDPAQVQELVHRLSKGPEAGFLGAGRVNVLELNLQLDAIKE</sequence>
<organism evidence="13 14">
    <name type="scientific">Glutamicibacter bergerei</name>
    <dbReference type="NCBI Taxonomy" id="256702"/>
    <lineage>
        <taxon>Bacteria</taxon>
        <taxon>Bacillati</taxon>
        <taxon>Actinomycetota</taxon>
        <taxon>Actinomycetes</taxon>
        <taxon>Micrococcales</taxon>
        <taxon>Micrococcaceae</taxon>
        <taxon>Glutamicibacter</taxon>
    </lineage>
</organism>
<dbReference type="PIRSF" id="PIRSF001296">
    <property type="entry name" value="K_ATPase_KdpC"/>
    <property type="match status" value="1"/>
</dbReference>
<comment type="function">
    <text evidence="11">Part of the high-affinity ATP-driven potassium transport (or Kdp) system, which catalyzes the hydrolysis of ATP coupled with the electrogenic transport of potassium into the cytoplasm. This subunit acts as a catalytic chaperone that increases the ATP-binding affinity of the ATP-hydrolyzing subunit KdpB by the formation of a transient KdpB/KdpC/ATP ternary complex.</text>
</comment>
<evidence type="ECO:0000256" key="1">
    <source>
        <dbReference type="ARBA" id="ARBA00022448"/>
    </source>
</evidence>
<evidence type="ECO:0000256" key="10">
    <source>
        <dbReference type="ARBA" id="ARBA00023136"/>
    </source>
</evidence>
<keyword evidence="3 11" id="KW-0633">Potassium transport</keyword>
<comment type="similarity">
    <text evidence="11">Belongs to the KdpC family.</text>
</comment>
<dbReference type="RefSeq" id="WP_346059516.1">
    <property type="nucleotide sequence ID" value="NZ_BAAAVQ010000047.1"/>
</dbReference>
<accession>A0ABV9MPB6</accession>
<keyword evidence="9 11" id="KW-0406">Ion transport</keyword>
<evidence type="ECO:0000256" key="11">
    <source>
        <dbReference type="HAMAP-Rule" id="MF_00276"/>
    </source>
</evidence>
<protein>
    <recommendedName>
        <fullName evidence="11">Potassium-transporting ATPase KdpC subunit</fullName>
    </recommendedName>
    <alternativeName>
        <fullName evidence="11">ATP phosphohydrolase [potassium-transporting] C chain</fullName>
    </alternativeName>
    <alternativeName>
        <fullName evidence="11">Potassium-binding and translocating subunit C</fullName>
    </alternativeName>
    <alternativeName>
        <fullName evidence="11">Potassium-translocating ATPase C chain</fullName>
    </alternativeName>
</protein>
<dbReference type="NCBIfam" id="NF001454">
    <property type="entry name" value="PRK00315.1"/>
    <property type="match status" value="1"/>
</dbReference>
<evidence type="ECO:0000256" key="6">
    <source>
        <dbReference type="ARBA" id="ARBA00022840"/>
    </source>
</evidence>
<keyword evidence="7 11" id="KW-0630">Potassium</keyword>
<dbReference type="HAMAP" id="MF_00276">
    <property type="entry name" value="KdpC"/>
    <property type="match status" value="1"/>
</dbReference>
<evidence type="ECO:0000256" key="4">
    <source>
        <dbReference type="ARBA" id="ARBA00022692"/>
    </source>
</evidence>
<dbReference type="Proteomes" id="UP001595884">
    <property type="component" value="Unassembled WGS sequence"/>
</dbReference>
<keyword evidence="6 11" id="KW-0067">ATP-binding</keyword>
<keyword evidence="2 11" id="KW-1003">Cell membrane</keyword>